<evidence type="ECO:0000313" key="4">
    <source>
        <dbReference type="Proteomes" id="UP000027997"/>
    </source>
</evidence>
<dbReference type="AlphaFoldDB" id="A0A081KE64"/>
<sequence>MKRFLLVALLTTAPLFSLADFSLVTGNIQFHDDPEMNGTDASMMLEFNHFLVNNIDRGRMRLFGRFDGIVVGEVVEGRKGNSPFVTVGLEQEYNLTDKFWIAAGYHHTMLEGELVSARPLVKAGYFFNDQLSFKHRTRFHIDKTGTKDDDVYTNTYLIYKLSNLPATLQYNHAKLWEVNSTDHEFQIAWNRKGFQPYIEYRDQKDGETSAFVLGGSVKF</sequence>
<dbReference type="STRING" id="305900.GV64_18430"/>
<proteinExistence type="predicted"/>
<dbReference type="Proteomes" id="UP000027997">
    <property type="component" value="Unassembled WGS sequence"/>
</dbReference>
<keyword evidence="1 2" id="KW-0732">Signal</keyword>
<protein>
    <recommendedName>
        <fullName evidence="5">Porin</fullName>
    </recommendedName>
</protein>
<evidence type="ECO:0000256" key="1">
    <source>
        <dbReference type="ARBA" id="ARBA00022729"/>
    </source>
</evidence>
<name>A0A081KE64_9GAMM</name>
<reference evidence="3 4" key="1">
    <citation type="submission" date="2014-06" db="EMBL/GenBank/DDBJ databases">
        <title>Whole Genome Sequences of Three Symbiotic Endozoicomonas Bacteria.</title>
        <authorList>
            <person name="Neave M.J."/>
            <person name="Apprill A."/>
            <person name="Voolstra C.R."/>
        </authorList>
    </citation>
    <scope>NUCLEOTIDE SEQUENCE [LARGE SCALE GENOMIC DNA]</scope>
    <source>
        <strain evidence="3 4">DSM 22380</strain>
    </source>
</reference>
<gene>
    <name evidence="3" type="ORF">GV64_18430</name>
</gene>
<evidence type="ECO:0000256" key="2">
    <source>
        <dbReference type="SAM" id="SignalP"/>
    </source>
</evidence>
<feature type="signal peptide" evidence="2">
    <location>
        <begin position="1"/>
        <end position="19"/>
    </location>
</feature>
<dbReference type="EMBL" id="JOJP01000001">
    <property type="protein sequence ID" value="KEI72440.1"/>
    <property type="molecule type" value="Genomic_DNA"/>
</dbReference>
<dbReference type="InterPro" id="IPR053713">
    <property type="entry name" value="Bact_OM_Channel_sf"/>
</dbReference>
<dbReference type="Gene3D" id="2.40.160.40">
    <property type="entry name" value="monomeric porin ompg"/>
    <property type="match status" value="1"/>
</dbReference>
<feature type="chain" id="PRO_5001758943" description="Porin" evidence="2">
    <location>
        <begin position="20"/>
        <end position="219"/>
    </location>
</feature>
<organism evidence="3 4">
    <name type="scientific">Endozoicomonas elysicola</name>
    <dbReference type="NCBI Taxonomy" id="305900"/>
    <lineage>
        <taxon>Bacteria</taxon>
        <taxon>Pseudomonadati</taxon>
        <taxon>Pseudomonadota</taxon>
        <taxon>Gammaproteobacteria</taxon>
        <taxon>Oceanospirillales</taxon>
        <taxon>Endozoicomonadaceae</taxon>
        <taxon>Endozoicomonas</taxon>
    </lineage>
</organism>
<evidence type="ECO:0000313" key="3">
    <source>
        <dbReference type="EMBL" id="KEI72440.1"/>
    </source>
</evidence>
<comment type="caution">
    <text evidence="3">The sequence shown here is derived from an EMBL/GenBank/DDBJ whole genome shotgun (WGS) entry which is preliminary data.</text>
</comment>
<keyword evidence="4" id="KW-1185">Reference proteome</keyword>
<dbReference type="RefSeq" id="WP_020584784.1">
    <property type="nucleotide sequence ID" value="NZ_JOJP01000001.1"/>
</dbReference>
<evidence type="ECO:0008006" key="5">
    <source>
        <dbReference type="Google" id="ProtNLM"/>
    </source>
</evidence>
<accession>A0A081KE64</accession>